<name>A0A818EAM9_9BILA</name>
<proteinExistence type="predicted"/>
<accession>A0A818EAM9</accession>
<evidence type="ECO:0000313" key="1">
    <source>
        <dbReference type="EMBL" id="CAF3448827.1"/>
    </source>
</evidence>
<dbReference type="EMBL" id="CAJNYD010002888">
    <property type="protein sequence ID" value="CAF3448827.1"/>
    <property type="molecule type" value="Genomic_DNA"/>
</dbReference>
<evidence type="ECO:0000313" key="2">
    <source>
        <dbReference type="Proteomes" id="UP000663833"/>
    </source>
</evidence>
<comment type="caution">
    <text evidence="1">The sequence shown here is derived from an EMBL/GenBank/DDBJ whole genome shotgun (WGS) entry which is preliminary data.</text>
</comment>
<dbReference type="Proteomes" id="UP000663833">
    <property type="component" value="Unassembled WGS sequence"/>
</dbReference>
<sequence length="164" mass="18934">MFANKTFANKTFANGEVPPNVLAKVQWTFANWRSSTECVGESKVDVRQLAKVRWGISVITQQYYERVRKRFLVYVDFTMTLLKDHCTFANWRNSTECIGENTVNFRQLAKFQRPYWRKYSGLSPIGEVPTNVLVKVQWTFANGESPIGESLIGEIPEPRSLDNM</sequence>
<reference evidence="1" key="1">
    <citation type="submission" date="2021-02" db="EMBL/GenBank/DDBJ databases">
        <authorList>
            <person name="Nowell W R."/>
        </authorList>
    </citation>
    <scope>NUCLEOTIDE SEQUENCE</scope>
</reference>
<organism evidence="1 2">
    <name type="scientific">Rotaria socialis</name>
    <dbReference type="NCBI Taxonomy" id="392032"/>
    <lineage>
        <taxon>Eukaryota</taxon>
        <taxon>Metazoa</taxon>
        <taxon>Spiralia</taxon>
        <taxon>Gnathifera</taxon>
        <taxon>Rotifera</taxon>
        <taxon>Eurotatoria</taxon>
        <taxon>Bdelloidea</taxon>
        <taxon>Philodinida</taxon>
        <taxon>Philodinidae</taxon>
        <taxon>Rotaria</taxon>
    </lineage>
</organism>
<gene>
    <name evidence="1" type="ORF">LUA448_LOCUS21754</name>
</gene>
<dbReference type="AlphaFoldDB" id="A0A818EAM9"/>
<protein>
    <submittedName>
        <fullName evidence="1">Uncharacterized protein</fullName>
    </submittedName>
</protein>